<dbReference type="SUPFAM" id="SSF54534">
    <property type="entry name" value="FKBP-like"/>
    <property type="match status" value="1"/>
</dbReference>
<dbReference type="GO" id="GO:0003677">
    <property type="term" value="F:DNA binding"/>
    <property type="evidence" value="ECO:0007669"/>
    <property type="project" value="InterPro"/>
</dbReference>
<dbReference type="GO" id="GO:0070063">
    <property type="term" value="F:RNA polymerase binding"/>
    <property type="evidence" value="ECO:0007669"/>
    <property type="project" value="InterPro"/>
</dbReference>
<keyword evidence="3" id="KW-1185">Reference proteome</keyword>
<dbReference type="HOGENOM" id="CLU_120358_1_2_10"/>
<dbReference type="KEGG" id="mtt:Ftrac_2718"/>
<evidence type="ECO:0000259" key="1">
    <source>
        <dbReference type="Pfam" id="PF01272"/>
    </source>
</evidence>
<feature type="domain" description="Transcription elongation factor GreA/GreB C-terminal" evidence="1">
    <location>
        <begin position="75"/>
        <end position="147"/>
    </location>
</feature>
<dbReference type="InterPro" id="IPR001437">
    <property type="entry name" value="Tscrpt_elong_fac_GreA/B_C"/>
</dbReference>
<sequence>MEASASFVQINKKSKSNNYTIMKYNQIILEEMEFQFIQNLVKKFLASDETQNEAWIIKLTNELSNAIVKRENEMPVDVIKIGSKVDVETPYGRRNNIILVKPTEKNINENKISLLSPMGSALIGYAKGDEVDWDLPKGKSTIKILNVVN</sequence>
<keyword evidence="2" id="KW-0251">Elongation factor</keyword>
<proteinExistence type="predicted"/>
<reference evidence="2 3" key="1">
    <citation type="journal article" date="2011" name="Stand. Genomic Sci.">
        <title>Complete genome sequence of Marivirga tractuosa type strain (H-43).</title>
        <authorList>
            <person name="Pagani I."/>
            <person name="Chertkov O."/>
            <person name="Lapidus A."/>
            <person name="Lucas S."/>
            <person name="Del Rio T.G."/>
            <person name="Tice H."/>
            <person name="Copeland A."/>
            <person name="Cheng J.F."/>
            <person name="Nolan M."/>
            <person name="Saunders E."/>
            <person name="Pitluck S."/>
            <person name="Held B."/>
            <person name="Goodwin L."/>
            <person name="Liolios K."/>
            <person name="Ovchinikova G."/>
            <person name="Ivanova N."/>
            <person name="Mavromatis K."/>
            <person name="Pati A."/>
            <person name="Chen A."/>
            <person name="Palaniappan K."/>
            <person name="Land M."/>
            <person name="Hauser L."/>
            <person name="Jeffries C.D."/>
            <person name="Detter J.C."/>
            <person name="Han C."/>
            <person name="Tapia R."/>
            <person name="Ngatchou-Djao O.D."/>
            <person name="Rohde M."/>
            <person name="Goker M."/>
            <person name="Spring S."/>
            <person name="Sikorski J."/>
            <person name="Woyke T."/>
            <person name="Bristow J."/>
            <person name="Eisen J.A."/>
            <person name="Markowitz V."/>
            <person name="Hugenholtz P."/>
            <person name="Klenk H.P."/>
            <person name="Kyrpides N.C."/>
        </authorList>
    </citation>
    <scope>NUCLEOTIDE SEQUENCE [LARGE SCALE GENOMIC DNA]</scope>
    <source>
        <strain evidence="3">ATCC 23168 / DSM 4126 / NBRC 15989 / NCIMB 1408 / VKM B-1430 / H-43</strain>
    </source>
</reference>
<dbReference type="Proteomes" id="UP000008720">
    <property type="component" value="Chromosome"/>
</dbReference>
<accession>E4TR15</accession>
<dbReference type="AlphaFoldDB" id="E4TR15"/>
<dbReference type="Gene3D" id="3.10.50.30">
    <property type="entry name" value="Transcription elongation factor, GreA/GreB, C-terminal domain"/>
    <property type="match status" value="1"/>
</dbReference>
<dbReference type="PROSITE" id="PS00830">
    <property type="entry name" value="GREAB_2"/>
    <property type="match status" value="1"/>
</dbReference>
<evidence type="ECO:0000313" key="3">
    <source>
        <dbReference type="Proteomes" id="UP000008720"/>
    </source>
</evidence>
<dbReference type="OrthoDB" id="192847at2"/>
<dbReference type="PANTHER" id="PTHR30437">
    <property type="entry name" value="TRANSCRIPTION ELONGATION FACTOR GREA"/>
    <property type="match status" value="1"/>
</dbReference>
<dbReference type="InterPro" id="IPR023459">
    <property type="entry name" value="Tscrpt_elong_fac_GreA/B_fam"/>
</dbReference>
<organism evidence="2 3">
    <name type="scientific">Marivirga tractuosa (strain ATCC 23168 / DSM 4126 / NBRC 15989 / NCIMB 1408 / VKM B-1430 / H-43)</name>
    <name type="common">Microscilla tractuosa</name>
    <name type="synonym">Flexibacter tractuosus</name>
    <dbReference type="NCBI Taxonomy" id="643867"/>
    <lineage>
        <taxon>Bacteria</taxon>
        <taxon>Pseudomonadati</taxon>
        <taxon>Bacteroidota</taxon>
        <taxon>Cytophagia</taxon>
        <taxon>Cytophagales</taxon>
        <taxon>Marivirgaceae</taxon>
        <taxon>Marivirga</taxon>
    </lineage>
</organism>
<dbReference type="eggNOG" id="COG0782">
    <property type="taxonomic scope" value="Bacteria"/>
</dbReference>
<evidence type="ECO:0000313" key="2">
    <source>
        <dbReference type="EMBL" id="ADR22696.1"/>
    </source>
</evidence>
<dbReference type="STRING" id="643867.Ftrac_2718"/>
<dbReference type="GO" id="GO:0032784">
    <property type="term" value="P:regulation of DNA-templated transcription elongation"/>
    <property type="evidence" value="ECO:0007669"/>
    <property type="project" value="InterPro"/>
</dbReference>
<keyword evidence="2" id="KW-0648">Protein biosynthesis</keyword>
<dbReference type="PANTHER" id="PTHR30437:SF5">
    <property type="entry name" value="REGULATOR OF NUCLEOSIDE DIPHOSPHATE KINASE"/>
    <property type="match status" value="1"/>
</dbReference>
<dbReference type="InterPro" id="IPR036953">
    <property type="entry name" value="GreA/GreB_C_sf"/>
</dbReference>
<name>E4TR15_MARTH</name>
<dbReference type="GO" id="GO:0003746">
    <property type="term" value="F:translation elongation factor activity"/>
    <property type="evidence" value="ECO:0007669"/>
    <property type="project" value="UniProtKB-KW"/>
</dbReference>
<dbReference type="InterPro" id="IPR018151">
    <property type="entry name" value="TF_GreA/GreB_CS"/>
</dbReference>
<dbReference type="GO" id="GO:0006354">
    <property type="term" value="P:DNA-templated transcription elongation"/>
    <property type="evidence" value="ECO:0007669"/>
    <property type="project" value="TreeGrafter"/>
</dbReference>
<dbReference type="EMBL" id="CP002349">
    <property type="protein sequence ID" value="ADR22696.1"/>
    <property type="molecule type" value="Genomic_DNA"/>
</dbReference>
<gene>
    <name evidence="2" type="ordered locus">Ftrac_2718</name>
</gene>
<protein>
    <submittedName>
        <fullName evidence="2">GreA/GreB family elongation factor</fullName>
    </submittedName>
</protein>
<dbReference type="Pfam" id="PF01272">
    <property type="entry name" value="GreA_GreB"/>
    <property type="match status" value="1"/>
</dbReference>